<sequence>MLEMPSRLMELAAHELNCALAALASLGAVEHKFFVLVGRSALARHRTFPPGQLAAFLTILSEMRLVHNDLFVASAQTIVTRSRELRPVEMLRVLRAFAKCGVQSDALCQAMGEEVATRFKDRGANAGFKVEDLCEISWLFCVMQSYHEPVFRLMFHQLGQHPKVSADALCMLYESHLVLDTEFKANYTKYRLSDDHLSKLRDHYTKNRLDSRRCTDKCRNDVVAVLKS</sequence>
<dbReference type="Proteomes" id="UP001189429">
    <property type="component" value="Unassembled WGS sequence"/>
</dbReference>
<proteinExistence type="predicted"/>
<keyword evidence="2" id="KW-1185">Reference proteome</keyword>
<protein>
    <submittedName>
        <fullName evidence="1">Uncharacterized protein</fullName>
    </submittedName>
</protein>
<evidence type="ECO:0000313" key="1">
    <source>
        <dbReference type="EMBL" id="CAK0812242.1"/>
    </source>
</evidence>
<accession>A0ABN9R326</accession>
<comment type="caution">
    <text evidence="1">The sequence shown here is derived from an EMBL/GenBank/DDBJ whole genome shotgun (WGS) entry which is preliminary data.</text>
</comment>
<organism evidence="1 2">
    <name type="scientific">Prorocentrum cordatum</name>
    <dbReference type="NCBI Taxonomy" id="2364126"/>
    <lineage>
        <taxon>Eukaryota</taxon>
        <taxon>Sar</taxon>
        <taxon>Alveolata</taxon>
        <taxon>Dinophyceae</taxon>
        <taxon>Prorocentrales</taxon>
        <taxon>Prorocentraceae</taxon>
        <taxon>Prorocentrum</taxon>
    </lineage>
</organism>
<dbReference type="EMBL" id="CAUYUJ010005092">
    <property type="protein sequence ID" value="CAK0812242.1"/>
    <property type="molecule type" value="Genomic_DNA"/>
</dbReference>
<gene>
    <name evidence="1" type="ORF">PCOR1329_LOCUS16574</name>
</gene>
<evidence type="ECO:0000313" key="2">
    <source>
        <dbReference type="Proteomes" id="UP001189429"/>
    </source>
</evidence>
<feature type="non-terminal residue" evidence="1">
    <location>
        <position position="228"/>
    </location>
</feature>
<name>A0ABN9R326_9DINO</name>
<reference evidence="1" key="1">
    <citation type="submission" date="2023-10" db="EMBL/GenBank/DDBJ databases">
        <authorList>
            <person name="Chen Y."/>
            <person name="Shah S."/>
            <person name="Dougan E. K."/>
            <person name="Thang M."/>
            <person name="Chan C."/>
        </authorList>
    </citation>
    <scope>NUCLEOTIDE SEQUENCE [LARGE SCALE GENOMIC DNA]</scope>
</reference>